<sequence length="51" mass="6096">MRVRFTNAGKSKKISEWNNKLRTIYIIVKSTKFTPSNFDNFKIIPFLVKKF</sequence>
<keyword evidence="2" id="KW-1185">Reference proteome</keyword>
<dbReference type="EMBL" id="JAVDUU010000003">
    <property type="protein sequence ID" value="MDR6943089.1"/>
    <property type="molecule type" value="Genomic_DNA"/>
</dbReference>
<reference evidence="1 2" key="1">
    <citation type="submission" date="2023-07" db="EMBL/GenBank/DDBJ databases">
        <title>Sorghum-associated microbial communities from plants grown in Nebraska, USA.</title>
        <authorList>
            <person name="Schachtman D."/>
        </authorList>
    </citation>
    <scope>NUCLEOTIDE SEQUENCE [LARGE SCALE GENOMIC DNA]</scope>
    <source>
        <strain evidence="1 2">3262</strain>
    </source>
</reference>
<organism evidence="1 2">
    <name type="scientific">Mucilaginibacter pocheonensis</name>
    <dbReference type="NCBI Taxonomy" id="398050"/>
    <lineage>
        <taxon>Bacteria</taxon>
        <taxon>Pseudomonadati</taxon>
        <taxon>Bacteroidota</taxon>
        <taxon>Sphingobacteriia</taxon>
        <taxon>Sphingobacteriales</taxon>
        <taxon>Sphingobacteriaceae</taxon>
        <taxon>Mucilaginibacter</taxon>
    </lineage>
</organism>
<protein>
    <submittedName>
        <fullName evidence="1">Uncharacterized protein</fullName>
    </submittedName>
</protein>
<proteinExistence type="predicted"/>
<comment type="caution">
    <text evidence="1">The sequence shown here is derived from an EMBL/GenBank/DDBJ whole genome shotgun (WGS) entry which is preliminary data.</text>
</comment>
<accession>A0ABU1TCG3</accession>
<dbReference type="Proteomes" id="UP001247620">
    <property type="component" value="Unassembled WGS sequence"/>
</dbReference>
<name>A0ABU1TCG3_9SPHI</name>
<evidence type="ECO:0000313" key="1">
    <source>
        <dbReference type="EMBL" id="MDR6943089.1"/>
    </source>
</evidence>
<gene>
    <name evidence="1" type="ORF">J2W55_002942</name>
</gene>
<evidence type="ECO:0000313" key="2">
    <source>
        <dbReference type="Proteomes" id="UP001247620"/>
    </source>
</evidence>